<evidence type="ECO:0000313" key="2">
    <source>
        <dbReference type="Proteomes" id="UP000324222"/>
    </source>
</evidence>
<name>A0A5B7IB92_PORTR</name>
<organism evidence="1 2">
    <name type="scientific">Portunus trituberculatus</name>
    <name type="common">Swimming crab</name>
    <name type="synonym">Neptunus trituberculatus</name>
    <dbReference type="NCBI Taxonomy" id="210409"/>
    <lineage>
        <taxon>Eukaryota</taxon>
        <taxon>Metazoa</taxon>
        <taxon>Ecdysozoa</taxon>
        <taxon>Arthropoda</taxon>
        <taxon>Crustacea</taxon>
        <taxon>Multicrustacea</taxon>
        <taxon>Malacostraca</taxon>
        <taxon>Eumalacostraca</taxon>
        <taxon>Eucarida</taxon>
        <taxon>Decapoda</taxon>
        <taxon>Pleocyemata</taxon>
        <taxon>Brachyura</taxon>
        <taxon>Eubrachyura</taxon>
        <taxon>Portunoidea</taxon>
        <taxon>Portunidae</taxon>
        <taxon>Portuninae</taxon>
        <taxon>Portunus</taxon>
    </lineage>
</organism>
<sequence>MTMRVRDDRLPMTGRKEEMGMHGSCNIMKFNVRLGKARQDKSHLKSTLNNSRLYVKAVEIFKIANILTSSSNMTLDKRGET</sequence>
<proteinExistence type="predicted"/>
<dbReference type="AlphaFoldDB" id="A0A5B7IB92"/>
<protein>
    <submittedName>
        <fullName evidence="1">Uncharacterized protein</fullName>
    </submittedName>
</protein>
<dbReference type="Proteomes" id="UP000324222">
    <property type="component" value="Unassembled WGS sequence"/>
</dbReference>
<accession>A0A5B7IB92</accession>
<evidence type="ECO:0000313" key="1">
    <source>
        <dbReference type="EMBL" id="MPC79553.1"/>
    </source>
</evidence>
<gene>
    <name evidence="1" type="ORF">E2C01_074083</name>
</gene>
<comment type="caution">
    <text evidence="1">The sequence shown here is derived from an EMBL/GenBank/DDBJ whole genome shotgun (WGS) entry which is preliminary data.</text>
</comment>
<keyword evidence="2" id="KW-1185">Reference proteome</keyword>
<reference evidence="1 2" key="1">
    <citation type="submission" date="2019-05" db="EMBL/GenBank/DDBJ databases">
        <title>Another draft genome of Portunus trituberculatus and its Hox gene families provides insights of decapod evolution.</title>
        <authorList>
            <person name="Jeong J.-H."/>
            <person name="Song I."/>
            <person name="Kim S."/>
            <person name="Choi T."/>
            <person name="Kim D."/>
            <person name="Ryu S."/>
            <person name="Kim W."/>
        </authorList>
    </citation>
    <scope>NUCLEOTIDE SEQUENCE [LARGE SCALE GENOMIC DNA]</scope>
    <source>
        <tissue evidence="1">Muscle</tissue>
    </source>
</reference>
<dbReference type="EMBL" id="VSRR010051426">
    <property type="protein sequence ID" value="MPC79553.1"/>
    <property type="molecule type" value="Genomic_DNA"/>
</dbReference>